<reference evidence="1" key="1">
    <citation type="submission" date="2014-09" db="EMBL/GenBank/DDBJ databases">
        <authorList>
            <person name="Magalhaes I.L.F."/>
            <person name="Oliveira U."/>
            <person name="Santos F.R."/>
            <person name="Vidigal T.H.D.A."/>
            <person name="Brescovit A.D."/>
            <person name="Santos A.J."/>
        </authorList>
    </citation>
    <scope>NUCLEOTIDE SEQUENCE</scope>
    <source>
        <tissue evidence="1">Shoot tissue taken approximately 20 cm above the soil surface</tissue>
    </source>
</reference>
<name>A0A0A9FS77_ARUDO</name>
<dbReference type="EMBL" id="GBRH01184725">
    <property type="protein sequence ID" value="JAE13171.1"/>
    <property type="molecule type" value="Transcribed_RNA"/>
</dbReference>
<reference evidence="1" key="2">
    <citation type="journal article" date="2015" name="Data Brief">
        <title>Shoot transcriptome of the giant reed, Arundo donax.</title>
        <authorList>
            <person name="Barrero R.A."/>
            <person name="Guerrero F.D."/>
            <person name="Moolhuijzen P."/>
            <person name="Goolsby J.A."/>
            <person name="Tidwell J."/>
            <person name="Bellgard S.E."/>
            <person name="Bellgard M.I."/>
        </authorList>
    </citation>
    <scope>NUCLEOTIDE SEQUENCE</scope>
    <source>
        <tissue evidence="1">Shoot tissue taken approximately 20 cm above the soil surface</tissue>
    </source>
</reference>
<proteinExistence type="predicted"/>
<sequence>MVQKIEAYWINKSRKKHTQFTNNSKLYQIYNTGALQAANYMLK</sequence>
<evidence type="ECO:0000313" key="1">
    <source>
        <dbReference type="EMBL" id="JAE13171.1"/>
    </source>
</evidence>
<accession>A0A0A9FS77</accession>
<organism evidence="1">
    <name type="scientific">Arundo donax</name>
    <name type="common">Giant reed</name>
    <name type="synonym">Donax arundinaceus</name>
    <dbReference type="NCBI Taxonomy" id="35708"/>
    <lineage>
        <taxon>Eukaryota</taxon>
        <taxon>Viridiplantae</taxon>
        <taxon>Streptophyta</taxon>
        <taxon>Embryophyta</taxon>
        <taxon>Tracheophyta</taxon>
        <taxon>Spermatophyta</taxon>
        <taxon>Magnoliopsida</taxon>
        <taxon>Liliopsida</taxon>
        <taxon>Poales</taxon>
        <taxon>Poaceae</taxon>
        <taxon>PACMAD clade</taxon>
        <taxon>Arundinoideae</taxon>
        <taxon>Arundineae</taxon>
        <taxon>Arundo</taxon>
    </lineage>
</organism>
<dbReference type="AlphaFoldDB" id="A0A0A9FS77"/>
<protein>
    <submittedName>
        <fullName evidence="1">Uncharacterized protein</fullName>
    </submittedName>
</protein>